<evidence type="ECO:0000313" key="12">
    <source>
        <dbReference type="EMBL" id="SDE03166.1"/>
    </source>
</evidence>
<evidence type="ECO:0000256" key="6">
    <source>
        <dbReference type="ARBA" id="ARBA00022737"/>
    </source>
</evidence>
<comment type="function">
    <text evidence="2">Could be a virulence factor.</text>
</comment>
<evidence type="ECO:0000256" key="5">
    <source>
        <dbReference type="ARBA" id="ARBA00022525"/>
    </source>
</evidence>
<dbReference type="PANTHER" id="PTHR18896:SF76">
    <property type="entry name" value="PHOSPHOLIPASE"/>
    <property type="match status" value="1"/>
</dbReference>
<feature type="domain" description="PLD phosphodiesterase" evidence="11">
    <location>
        <begin position="448"/>
        <end position="470"/>
    </location>
</feature>
<comment type="subcellular location">
    <subcellularLocation>
        <location evidence="3">Secreted</location>
    </subcellularLocation>
</comment>
<organism evidence="12 13">
    <name type="scientific">Limimaricola pyoseonensis</name>
    <dbReference type="NCBI Taxonomy" id="521013"/>
    <lineage>
        <taxon>Bacteria</taxon>
        <taxon>Pseudomonadati</taxon>
        <taxon>Pseudomonadota</taxon>
        <taxon>Alphaproteobacteria</taxon>
        <taxon>Rhodobacterales</taxon>
        <taxon>Paracoccaceae</taxon>
        <taxon>Limimaricola</taxon>
    </lineage>
</organism>
<evidence type="ECO:0000256" key="4">
    <source>
        <dbReference type="ARBA" id="ARBA00018392"/>
    </source>
</evidence>
<keyword evidence="7" id="KW-0378">Hydrolase</keyword>
<sequence>MPDDEKSGAALPLRERRGTRLTDTERGENDPAHADWADDPLPDPELPHDDPETPLPLITAEQAYPVLERCFLEAERQVRMSFRVFDPFARVHSKSAREIGDVWFDLIAHKLGQGVRVELVLTDFDPVAVPAMHAMTWDAVRGLLAAGEASGRPELLSVEASLHPARVGVVPRALLWYRSWSEIRRVTRRLASLPKAERAEMLRLRPGLRRYVTERKGRLVPRIWPIPELTLATHHQKIAVFDDRWLYIGGLDLDDRRYDTLRHDRPAQETWHDVQLLLGGPAVRDAHRHLDSFRNVTHGAAPPDTGQVLRTISARRSPAIFRMSPDRKVSELYEAHRALIGGARDLLYVETQFMRDRNLARRIVRAGRANPGLGLVMVIPAAPEDAAFSEARVDARYGDYLQARCISKIRRQFGERALILSPAEKRRADDRDKGPRARLWRAPIVYVHAKVAIADGREAIVSSANMNGRSMHWDTEAGVVLDRAGTARRLRDACMAHWMGEEGPQREDETGPELVARWRGMIEADRGRVPELRRGLLLPYPLRPAWRLGRNVPGVPEAMV</sequence>
<keyword evidence="13" id="KW-1185">Reference proteome</keyword>
<evidence type="ECO:0000256" key="7">
    <source>
        <dbReference type="ARBA" id="ARBA00022801"/>
    </source>
</evidence>
<evidence type="ECO:0000256" key="10">
    <source>
        <dbReference type="SAM" id="MobiDB-lite"/>
    </source>
</evidence>
<dbReference type="Gene3D" id="3.30.870.10">
    <property type="entry name" value="Endonuclease Chain A"/>
    <property type="match status" value="2"/>
</dbReference>
<dbReference type="PROSITE" id="PS50035">
    <property type="entry name" value="PLD"/>
    <property type="match status" value="2"/>
</dbReference>
<evidence type="ECO:0000256" key="2">
    <source>
        <dbReference type="ARBA" id="ARBA00003145"/>
    </source>
</evidence>
<dbReference type="OrthoDB" id="8828485at2"/>
<evidence type="ECO:0000256" key="9">
    <source>
        <dbReference type="ARBA" id="ARBA00029594"/>
    </source>
</evidence>
<accession>A0A1G6ZNM3</accession>
<dbReference type="GO" id="GO:0004630">
    <property type="term" value="F:phospholipase D activity"/>
    <property type="evidence" value="ECO:0007669"/>
    <property type="project" value="UniProtKB-EC"/>
</dbReference>
<evidence type="ECO:0000256" key="8">
    <source>
        <dbReference type="ARBA" id="ARBA00023098"/>
    </source>
</evidence>
<dbReference type="Pfam" id="PF00614">
    <property type="entry name" value="PLDc"/>
    <property type="match status" value="1"/>
</dbReference>
<dbReference type="RefSeq" id="WP_090109186.1">
    <property type="nucleotide sequence ID" value="NZ_FNAT01000001.1"/>
</dbReference>
<dbReference type="PANTHER" id="PTHR18896">
    <property type="entry name" value="PHOSPHOLIPASE D"/>
    <property type="match status" value="1"/>
</dbReference>
<gene>
    <name evidence="12" type="ORF">SAMN04488567_0577</name>
</gene>
<evidence type="ECO:0000313" key="13">
    <source>
        <dbReference type="Proteomes" id="UP000198922"/>
    </source>
</evidence>
<keyword evidence="5" id="KW-0964">Secreted</keyword>
<dbReference type="AlphaFoldDB" id="A0A1G6ZNM3"/>
<dbReference type="Proteomes" id="UP000198922">
    <property type="component" value="Unassembled WGS sequence"/>
</dbReference>
<feature type="compositionally biased region" description="Basic and acidic residues" evidence="10">
    <location>
        <begin position="1"/>
        <end position="36"/>
    </location>
</feature>
<reference evidence="13" key="1">
    <citation type="submission" date="2016-10" db="EMBL/GenBank/DDBJ databases">
        <authorList>
            <person name="Varghese N."/>
            <person name="Submissions S."/>
        </authorList>
    </citation>
    <scope>NUCLEOTIDE SEQUENCE [LARGE SCALE GENOMIC DNA]</scope>
    <source>
        <strain evidence="13">DSM 21424</strain>
    </source>
</reference>
<dbReference type="CDD" id="cd09105">
    <property type="entry name" value="PLDc_vPLD1_2_like_2"/>
    <property type="match status" value="1"/>
</dbReference>
<evidence type="ECO:0000256" key="3">
    <source>
        <dbReference type="ARBA" id="ARBA00004613"/>
    </source>
</evidence>
<dbReference type="GO" id="GO:0005576">
    <property type="term" value="C:extracellular region"/>
    <property type="evidence" value="ECO:0007669"/>
    <property type="project" value="UniProtKB-SubCell"/>
</dbReference>
<dbReference type="STRING" id="521013.SAMN04488567_0577"/>
<dbReference type="EMBL" id="FNAT01000001">
    <property type="protein sequence ID" value="SDE03166.1"/>
    <property type="molecule type" value="Genomic_DNA"/>
</dbReference>
<name>A0A1G6ZNM3_9RHOB</name>
<comment type="catalytic activity">
    <reaction evidence="1">
        <text>a 1,2-diacyl-sn-glycero-3-phosphocholine + H2O = a 1,2-diacyl-sn-glycero-3-phosphate + choline + H(+)</text>
        <dbReference type="Rhea" id="RHEA:14445"/>
        <dbReference type="ChEBI" id="CHEBI:15354"/>
        <dbReference type="ChEBI" id="CHEBI:15377"/>
        <dbReference type="ChEBI" id="CHEBI:15378"/>
        <dbReference type="ChEBI" id="CHEBI:57643"/>
        <dbReference type="ChEBI" id="CHEBI:58608"/>
        <dbReference type="EC" id="3.1.4.4"/>
    </reaction>
</comment>
<dbReference type="InterPro" id="IPR015679">
    <property type="entry name" value="PLipase_D_fam"/>
</dbReference>
<evidence type="ECO:0000256" key="1">
    <source>
        <dbReference type="ARBA" id="ARBA00000798"/>
    </source>
</evidence>
<dbReference type="Pfam" id="PF13091">
    <property type="entry name" value="PLDc_2"/>
    <property type="match status" value="1"/>
</dbReference>
<protein>
    <recommendedName>
        <fullName evidence="4">Phospholipase D</fullName>
    </recommendedName>
    <alternativeName>
        <fullName evidence="9">Choline phosphatase</fullName>
    </alternativeName>
</protein>
<keyword evidence="8" id="KW-0443">Lipid metabolism</keyword>
<dbReference type="SUPFAM" id="SSF56024">
    <property type="entry name" value="Phospholipase D/nuclease"/>
    <property type="match status" value="2"/>
</dbReference>
<dbReference type="InterPro" id="IPR001736">
    <property type="entry name" value="PLipase_D/transphosphatidylase"/>
</dbReference>
<proteinExistence type="predicted"/>
<feature type="region of interest" description="Disordered" evidence="10">
    <location>
        <begin position="1"/>
        <end position="55"/>
    </location>
</feature>
<keyword evidence="6" id="KW-0677">Repeat</keyword>
<evidence type="ECO:0000259" key="11">
    <source>
        <dbReference type="PROSITE" id="PS50035"/>
    </source>
</evidence>
<dbReference type="SMART" id="SM00155">
    <property type="entry name" value="PLDc"/>
    <property type="match status" value="2"/>
</dbReference>
<dbReference type="GO" id="GO:0009395">
    <property type="term" value="P:phospholipid catabolic process"/>
    <property type="evidence" value="ECO:0007669"/>
    <property type="project" value="TreeGrafter"/>
</dbReference>
<feature type="domain" description="PLD phosphodiesterase" evidence="11">
    <location>
        <begin position="230"/>
        <end position="257"/>
    </location>
</feature>
<dbReference type="InterPro" id="IPR025202">
    <property type="entry name" value="PLD-like_dom"/>
</dbReference>